<evidence type="ECO:0000313" key="1">
    <source>
        <dbReference type="EMBL" id="GIX92344.1"/>
    </source>
</evidence>
<name>A0AAV4P6R0_9ARAC</name>
<proteinExistence type="predicted"/>
<evidence type="ECO:0000313" key="2">
    <source>
        <dbReference type="Proteomes" id="UP001054837"/>
    </source>
</evidence>
<sequence length="101" mass="11598">MGAVEVLTEFYCFLCYKTKEERLDCYEEHTLCRRKQELPSDPLYSCYRCLADVKEVISVTAFLNTVGENAFKCTGCDSDVENKDTLQFHAECGCSSRRVSR</sequence>
<accession>A0AAV4P6R0</accession>
<dbReference type="EMBL" id="BPLQ01002387">
    <property type="protein sequence ID" value="GIX92344.1"/>
    <property type="molecule type" value="Genomic_DNA"/>
</dbReference>
<reference evidence="1 2" key="1">
    <citation type="submission" date="2021-06" db="EMBL/GenBank/DDBJ databases">
        <title>Caerostris darwini draft genome.</title>
        <authorList>
            <person name="Kono N."/>
            <person name="Arakawa K."/>
        </authorList>
    </citation>
    <scope>NUCLEOTIDE SEQUENCE [LARGE SCALE GENOMIC DNA]</scope>
</reference>
<keyword evidence="2" id="KW-1185">Reference proteome</keyword>
<protein>
    <submittedName>
        <fullName evidence="1">Uncharacterized protein</fullName>
    </submittedName>
</protein>
<gene>
    <name evidence="1" type="ORF">CDAR_621961</name>
</gene>
<organism evidence="1 2">
    <name type="scientific">Caerostris darwini</name>
    <dbReference type="NCBI Taxonomy" id="1538125"/>
    <lineage>
        <taxon>Eukaryota</taxon>
        <taxon>Metazoa</taxon>
        <taxon>Ecdysozoa</taxon>
        <taxon>Arthropoda</taxon>
        <taxon>Chelicerata</taxon>
        <taxon>Arachnida</taxon>
        <taxon>Araneae</taxon>
        <taxon>Araneomorphae</taxon>
        <taxon>Entelegynae</taxon>
        <taxon>Araneoidea</taxon>
        <taxon>Araneidae</taxon>
        <taxon>Caerostris</taxon>
    </lineage>
</organism>
<comment type="caution">
    <text evidence="1">The sequence shown here is derived from an EMBL/GenBank/DDBJ whole genome shotgun (WGS) entry which is preliminary data.</text>
</comment>
<dbReference type="AlphaFoldDB" id="A0AAV4P6R0"/>
<dbReference type="Proteomes" id="UP001054837">
    <property type="component" value="Unassembled WGS sequence"/>
</dbReference>